<organism evidence="1 2">
    <name type="scientific">Prochlorococcus marinus (strain MIT 9515)</name>
    <dbReference type="NCBI Taxonomy" id="167542"/>
    <lineage>
        <taxon>Bacteria</taxon>
        <taxon>Bacillati</taxon>
        <taxon>Cyanobacteriota</taxon>
        <taxon>Cyanophyceae</taxon>
        <taxon>Synechococcales</taxon>
        <taxon>Prochlorococcaceae</taxon>
        <taxon>Prochlorococcus</taxon>
    </lineage>
</organism>
<name>A2BVT8_PROM5</name>
<dbReference type="NCBIfam" id="TIGR02450">
    <property type="entry name" value="TIGR02450 family Trp-rich protein"/>
    <property type="match status" value="1"/>
</dbReference>
<dbReference type="OrthoDB" id="514092at2"/>
<dbReference type="RefSeq" id="WP_011820004.1">
    <property type="nucleotide sequence ID" value="NC_008817.1"/>
</dbReference>
<dbReference type="HOGENOM" id="CLU_2274905_0_0_3"/>
<accession>A2BVT8</accession>
<dbReference type="Pfam" id="PF09493">
    <property type="entry name" value="DUF2389"/>
    <property type="match status" value="1"/>
</dbReference>
<protein>
    <recommendedName>
        <fullName evidence="3">TIGR02450 family Trp-rich protein</fullName>
    </recommendedName>
</protein>
<dbReference type="STRING" id="167542.P9515_06901"/>
<sequence>MKICWTSNKSIKGLRHFVLVNEINEEDQINFLMVSVIDVEVSLKISSQELFNSGNWNEGWLNMPKSESITKDYLDYKLSKNFKKSFNKIFVNKNSLFNIS</sequence>
<evidence type="ECO:0000313" key="1">
    <source>
        <dbReference type="EMBL" id="ABM71899.1"/>
    </source>
</evidence>
<dbReference type="KEGG" id="pmc:P9515_06901"/>
<dbReference type="InterPro" id="IPR012663">
    <property type="entry name" value="CHP02450_Tryp"/>
</dbReference>
<dbReference type="EMBL" id="CP000552">
    <property type="protein sequence ID" value="ABM71899.1"/>
    <property type="molecule type" value="Genomic_DNA"/>
</dbReference>
<evidence type="ECO:0008006" key="3">
    <source>
        <dbReference type="Google" id="ProtNLM"/>
    </source>
</evidence>
<gene>
    <name evidence="1" type="ordered locus">P9515_06901</name>
</gene>
<reference evidence="1 2" key="1">
    <citation type="journal article" date="2007" name="PLoS Genet.">
        <title>Patterns and implications of gene gain and loss in the evolution of Prochlorococcus.</title>
        <authorList>
            <person name="Kettler G.C."/>
            <person name="Martiny A.C."/>
            <person name="Huang K."/>
            <person name="Zucker J."/>
            <person name="Coleman M.L."/>
            <person name="Rodrigue S."/>
            <person name="Chen F."/>
            <person name="Lapidus A."/>
            <person name="Ferriera S."/>
            <person name="Johnson J."/>
            <person name="Steglich C."/>
            <person name="Church G.M."/>
            <person name="Richardson P."/>
            <person name="Chisholm S.W."/>
        </authorList>
    </citation>
    <scope>NUCLEOTIDE SEQUENCE [LARGE SCALE GENOMIC DNA]</scope>
    <source>
        <strain evidence="1 2">MIT 9515</strain>
    </source>
</reference>
<dbReference type="AlphaFoldDB" id="A2BVT8"/>
<evidence type="ECO:0000313" key="2">
    <source>
        <dbReference type="Proteomes" id="UP000001589"/>
    </source>
</evidence>
<proteinExistence type="predicted"/>
<dbReference type="GeneID" id="60201805"/>
<dbReference type="Proteomes" id="UP000001589">
    <property type="component" value="Chromosome"/>
</dbReference>